<evidence type="ECO:0000259" key="4">
    <source>
        <dbReference type="PROSITE" id="PS50089"/>
    </source>
</evidence>
<protein>
    <submittedName>
        <fullName evidence="5">RING-H2 finger protein ATL70</fullName>
    </submittedName>
</protein>
<dbReference type="GO" id="GO:0008270">
    <property type="term" value="F:zinc ion binding"/>
    <property type="evidence" value="ECO:0007669"/>
    <property type="project" value="UniProtKB-KW"/>
</dbReference>
<keyword evidence="3" id="KW-0472">Membrane</keyword>
<dbReference type="PANTHER" id="PTHR46719">
    <property type="entry name" value="TRANSCRIPTION FACTOR C2H2 FAMILY-RELATED"/>
    <property type="match status" value="1"/>
</dbReference>
<evidence type="ECO:0000256" key="1">
    <source>
        <dbReference type="PROSITE-ProRule" id="PRU00175"/>
    </source>
</evidence>
<dbReference type="InterPro" id="IPR001841">
    <property type="entry name" value="Znf_RING"/>
</dbReference>
<sequence>MRDCDPNWQGRGCERPSGTVRESECERLSRPTRGCVRLSWRAHGCGANLLVRAYLSDARRVSCARCKVRKLQYKRSNPKNFTFDGGLGHRTHGGGANAEQSDHTRETPSARKVTLELFDLGIETEQMECGPRSEDSQDGGFWCVQLQLVFSAYFKNSSSPLRQSSLVVSGIVSTARPSSSHDRSSTRDTLRLSCLYLLNPPHSTMIYDVVIFIAIVFFITTIIYIIYLLWNHSIVAPPLSNAILKTWPTLTYVEAKRLDPRTVDASCCSICLVNFEEGEGEDKALRLLQECGHLFHAKCVDAWLRRRRTCPVCRSLVVNGAMQMPSIELISIEIEQS</sequence>
<reference evidence="5 6" key="2">
    <citation type="journal article" date="2017" name="Nature">
        <title>The Apostasia genome and the evolution of orchids.</title>
        <authorList>
            <person name="Zhang G.Q."/>
            <person name="Liu K.W."/>
            <person name="Li Z."/>
            <person name="Lohaus R."/>
            <person name="Hsiao Y.Y."/>
            <person name="Niu S.C."/>
            <person name="Wang J.Y."/>
            <person name="Lin Y.C."/>
            <person name="Xu Q."/>
            <person name="Chen L.J."/>
            <person name="Yoshida K."/>
            <person name="Fujiwara S."/>
            <person name="Wang Z.W."/>
            <person name="Zhang Y.Q."/>
            <person name="Mitsuda N."/>
            <person name="Wang M."/>
            <person name="Liu G.H."/>
            <person name="Pecoraro L."/>
            <person name="Huang H.X."/>
            <person name="Xiao X.J."/>
            <person name="Lin M."/>
            <person name="Wu X.Y."/>
            <person name="Wu W.L."/>
            <person name="Chen Y.Y."/>
            <person name="Chang S.B."/>
            <person name="Sakamoto S."/>
            <person name="Ohme-Takagi M."/>
            <person name="Yagi M."/>
            <person name="Zeng S.J."/>
            <person name="Shen C.Y."/>
            <person name="Yeh C.M."/>
            <person name="Luo Y.B."/>
            <person name="Tsai W.C."/>
            <person name="Van de Peer Y."/>
            <person name="Liu Z.J."/>
        </authorList>
    </citation>
    <scope>NUCLEOTIDE SEQUENCE [LARGE SCALE GENOMIC DNA]</scope>
    <source>
        <tissue evidence="5">The whole plant</tissue>
    </source>
</reference>
<feature type="transmembrane region" description="Helical" evidence="3">
    <location>
        <begin position="205"/>
        <end position="230"/>
    </location>
</feature>
<evidence type="ECO:0000256" key="2">
    <source>
        <dbReference type="SAM" id="MobiDB-lite"/>
    </source>
</evidence>
<keyword evidence="6" id="KW-1185">Reference proteome</keyword>
<dbReference type="EMBL" id="KZ503666">
    <property type="protein sequence ID" value="PKU62382.1"/>
    <property type="molecule type" value="Genomic_DNA"/>
</dbReference>
<organism evidence="5 6">
    <name type="scientific">Dendrobium catenatum</name>
    <dbReference type="NCBI Taxonomy" id="906689"/>
    <lineage>
        <taxon>Eukaryota</taxon>
        <taxon>Viridiplantae</taxon>
        <taxon>Streptophyta</taxon>
        <taxon>Embryophyta</taxon>
        <taxon>Tracheophyta</taxon>
        <taxon>Spermatophyta</taxon>
        <taxon>Magnoliopsida</taxon>
        <taxon>Liliopsida</taxon>
        <taxon>Asparagales</taxon>
        <taxon>Orchidaceae</taxon>
        <taxon>Epidendroideae</taxon>
        <taxon>Malaxideae</taxon>
        <taxon>Dendrobiinae</taxon>
        <taxon>Dendrobium</taxon>
    </lineage>
</organism>
<dbReference type="PANTHER" id="PTHR46719:SF7">
    <property type="entry name" value="RING-H2 FINGER PROTEIN ATL71-RELATED"/>
    <property type="match status" value="1"/>
</dbReference>
<keyword evidence="1" id="KW-0863">Zinc-finger</keyword>
<evidence type="ECO:0000313" key="5">
    <source>
        <dbReference type="EMBL" id="PKU62382.1"/>
    </source>
</evidence>
<keyword evidence="3" id="KW-0812">Transmembrane</keyword>
<accession>A0A2I0VG29</accession>
<dbReference type="SUPFAM" id="SSF57850">
    <property type="entry name" value="RING/U-box"/>
    <property type="match status" value="1"/>
</dbReference>
<evidence type="ECO:0000313" key="6">
    <source>
        <dbReference type="Proteomes" id="UP000233837"/>
    </source>
</evidence>
<dbReference type="PROSITE" id="PS50089">
    <property type="entry name" value="ZF_RING_2"/>
    <property type="match status" value="1"/>
</dbReference>
<dbReference type="SMART" id="SM00184">
    <property type="entry name" value="RING"/>
    <property type="match status" value="1"/>
</dbReference>
<dbReference type="InterPro" id="IPR045899">
    <property type="entry name" value="ATL71-like"/>
</dbReference>
<name>A0A2I0VG29_9ASPA</name>
<dbReference type="Proteomes" id="UP000233837">
    <property type="component" value="Unassembled WGS sequence"/>
</dbReference>
<keyword evidence="3" id="KW-1133">Transmembrane helix</keyword>
<evidence type="ECO:0000256" key="3">
    <source>
        <dbReference type="SAM" id="Phobius"/>
    </source>
</evidence>
<keyword evidence="1" id="KW-0479">Metal-binding</keyword>
<dbReference type="InterPro" id="IPR013083">
    <property type="entry name" value="Znf_RING/FYVE/PHD"/>
</dbReference>
<reference evidence="5 6" key="1">
    <citation type="journal article" date="2016" name="Sci. Rep.">
        <title>The Dendrobium catenatum Lindl. genome sequence provides insights into polysaccharide synthase, floral development and adaptive evolution.</title>
        <authorList>
            <person name="Zhang G.Q."/>
            <person name="Xu Q."/>
            <person name="Bian C."/>
            <person name="Tsai W.C."/>
            <person name="Yeh C.M."/>
            <person name="Liu K.W."/>
            <person name="Yoshida K."/>
            <person name="Zhang L.S."/>
            <person name="Chang S.B."/>
            <person name="Chen F."/>
            <person name="Shi Y."/>
            <person name="Su Y.Y."/>
            <person name="Zhang Y.Q."/>
            <person name="Chen L.J."/>
            <person name="Yin Y."/>
            <person name="Lin M."/>
            <person name="Huang H."/>
            <person name="Deng H."/>
            <person name="Wang Z.W."/>
            <person name="Zhu S.L."/>
            <person name="Zhao X."/>
            <person name="Deng C."/>
            <person name="Niu S.C."/>
            <person name="Huang J."/>
            <person name="Wang M."/>
            <person name="Liu G.H."/>
            <person name="Yang H.J."/>
            <person name="Xiao X.J."/>
            <person name="Hsiao Y.Y."/>
            <person name="Wu W.L."/>
            <person name="Chen Y.Y."/>
            <person name="Mitsuda N."/>
            <person name="Ohme-Takagi M."/>
            <person name="Luo Y.B."/>
            <person name="Van de Peer Y."/>
            <person name="Liu Z.J."/>
        </authorList>
    </citation>
    <scope>NUCLEOTIDE SEQUENCE [LARGE SCALE GENOMIC DNA]</scope>
    <source>
        <tissue evidence="5">The whole plant</tissue>
    </source>
</reference>
<feature type="domain" description="RING-type" evidence="4">
    <location>
        <begin position="268"/>
        <end position="314"/>
    </location>
</feature>
<dbReference type="Gene3D" id="3.30.40.10">
    <property type="entry name" value="Zinc/RING finger domain, C3HC4 (zinc finger)"/>
    <property type="match status" value="1"/>
</dbReference>
<feature type="compositionally biased region" description="Gly residues" evidence="2">
    <location>
        <begin position="85"/>
        <end position="96"/>
    </location>
</feature>
<gene>
    <name evidence="5" type="primary">ATL70</name>
    <name evidence="5" type="ORF">MA16_Dca024054</name>
</gene>
<dbReference type="Pfam" id="PF13639">
    <property type="entry name" value="zf-RING_2"/>
    <property type="match status" value="1"/>
</dbReference>
<keyword evidence="1" id="KW-0862">Zinc</keyword>
<dbReference type="AlphaFoldDB" id="A0A2I0VG29"/>
<feature type="region of interest" description="Disordered" evidence="2">
    <location>
        <begin position="82"/>
        <end position="108"/>
    </location>
</feature>
<proteinExistence type="predicted"/>